<dbReference type="GO" id="GO:0003700">
    <property type="term" value="F:DNA-binding transcription factor activity"/>
    <property type="evidence" value="ECO:0007669"/>
    <property type="project" value="InterPro"/>
</dbReference>
<dbReference type="PROSITE" id="PS50949">
    <property type="entry name" value="HTH_GNTR"/>
    <property type="match status" value="1"/>
</dbReference>
<dbReference type="PRINTS" id="PR00035">
    <property type="entry name" value="HTHGNTR"/>
</dbReference>
<dbReference type="EMBL" id="RJKE01000001">
    <property type="protein sequence ID" value="ROO86637.1"/>
    <property type="molecule type" value="Genomic_DNA"/>
</dbReference>
<evidence type="ECO:0000256" key="2">
    <source>
        <dbReference type="ARBA" id="ARBA00023125"/>
    </source>
</evidence>
<feature type="region of interest" description="Disordered" evidence="4">
    <location>
        <begin position="1"/>
        <end position="29"/>
    </location>
</feature>
<evidence type="ECO:0000259" key="5">
    <source>
        <dbReference type="PROSITE" id="PS50949"/>
    </source>
</evidence>
<dbReference type="Proteomes" id="UP000272400">
    <property type="component" value="Unassembled WGS sequence"/>
</dbReference>
<keyword evidence="2" id="KW-0238">DNA-binding</keyword>
<sequence length="83" mass="8636">MSSTARGASSQIAESLKHRVTDGVYAPGTKLPSESALCAEFGVTRNTMRRALSALEKAGLVVTIPGTGRTVRDPDGPTRPSPP</sequence>
<dbReference type="OrthoDB" id="4338617at2"/>
<evidence type="ECO:0000256" key="4">
    <source>
        <dbReference type="SAM" id="MobiDB-lite"/>
    </source>
</evidence>
<dbReference type="PANTHER" id="PTHR44846">
    <property type="entry name" value="MANNOSYL-D-GLYCERATE TRANSPORT/METABOLISM SYSTEM REPRESSOR MNGR-RELATED"/>
    <property type="match status" value="1"/>
</dbReference>
<evidence type="ECO:0000313" key="7">
    <source>
        <dbReference type="Proteomes" id="UP000272400"/>
    </source>
</evidence>
<dbReference type="PANTHER" id="PTHR44846:SF1">
    <property type="entry name" value="MANNOSYL-D-GLYCERATE TRANSPORT_METABOLISM SYSTEM REPRESSOR MNGR-RELATED"/>
    <property type="match status" value="1"/>
</dbReference>
<dbReference type="GO" id="GO:0003677">
    <property type="term" value="F:DNA binding"/>
    <property type="evidence" value="ECO:0007669"/>
    <property type="project" value="UniProtKB-KW"/>
</dbReference>
<dbReference type="SMART" id="SM00345">
    <property type="entry name" value="HTH_GNTR"/>
    <property type="match status" value="1"/>
</dbReference>
<feature type="compositionally biased region" description="Polar residues" evidence="4">
    <location>
        <begin position="1"/>
        <end position="13"/>
    </location>
</feature>
<proteinExistence type="predicted"/>
<feature type="domain" description="HTH gntR-type" evidence="5">
    <location>
        <begin position="6"/>
        <end position="74"/>
    </location>
</feature>
<reference evidence="6 7" key="1">
    <citation type="submission" date="2018-11" db="EMBL/GenBank/DDBJ databases">
        <title>Sequencing the genomes of 1000 actinobacteria strains.</title>
        <authorList>
            <person name="Klenk H.-P."/>
        </authorList>
    </citation>
    <scope>NUCLEOTIDE SEQUENCE [LARGE SCALE GENOMIC DNA]</scope>
    <source>
        <strain evidence="6 7">DSM 44254</strain>
    </source>
</reference>
<keyword evidence="3" id="KW-0804">Transcription</keyword>
<dbReference type="GO" id="GO:0045892">
    <property type="term" value="P:negative regulation of DNA-templated transcription"/>
    <property type="evidence" value="ECO:0007669"/>
    <property type="project" value="TreeGrafter"/>
</dbReference>
<dbReference type="RefSeq" id="WP_123666020.1">
    <property type="nucleotide sequence ID" value="NZ_RJKE01000001.1"/>
</dbReference>
<dbReference type="Gene3D" id="1.10.10.10">
    <property type="entry name" value="Winged helix-like DNA-binding domain superfamily/Winged helix DNA-binding domain"/>
    <property type="match status" value="1"/>
</dbReference>
<protein>
    <submittedName>
        <fullName evidence="6">Regulatory GntR family protein</fullName>
    </submittedName>
</protein>
<accession>A0A3N1CZE5</accession>
<dbReference type="CDD" id="cd07377">
    <property type="entry name" value="WHTH_GntR"/>
    <property type="match status" value="1"/>
</dbReference>
<dbReference type="SUPFAM" id="SSF46785">
    <property type="entry name" value="Winged helix' DNA-binding domain"/>
    <property type="match status" value="1"/>
</dbReference>
<dbReference type="InterPro" id="IPR036390">
    <property type="entry name" value="WH_DNA-bd_sf"/>
</dbReference>
<keyword evidence="1" id="KW-0805">Transcription regulation</keyword>
<dbReference type="InterPro" id="IPR050679">
    <property type="entry name" value="Bact_HTH_transcr_reg"/>
</dbReference>
<dbReference type="AlphaFoldDB" id="A0A3N1CZE5"/>
<comment type="caution">
    <text evidence="6">The sequence shown here is derived from an EMBL/GenBank/DDBJ whole genome shotgun (WGS) entry which is preliminary data.</text>
</comment>
<dbReference type="InterPro" id="IPR000524">
    <property type="entry name" value="Tscrpt_reg_HTH_GntR"/>
</dbReference>
<dbReference type="Pfam" id="PF00392">
    <property type="entry name" value="GntR"/>
    <property type="match status" value="1"/>
</dbReference>
<evidence type="ECO:0000313" key="6">
    <source>
        <dbReference type="EMBL" id="ROO86637.1"/>
    </source>
</evidence>
<evidence type="ECO:0000256" key="3">
    <source>
        <dbReference type="ARBA" id="ARBA00023163"/>
    </source>
</evidence>
<gene>
    <name evidence="6" type="ORF">EDD29_4212</name>
</gene>
<organism evidence="6 7">
    <name type="scientific">Actinocorallia herbida</name>
    <dbReference type="NCBI Taxonomy" id="58109"/>
    <lineage>
        <taxon>Bacteria</taxon>
        <taxon>Bacillati</taxon>
        <taxon>Actinomycetota</taxon>
        <taxon>Actinomycetes</taxon>
        <taxon>Streptosporangiales</taxon>
        <taxon>Thermomonosporaceae</taxon>
        <taxon>Actinocorallia</taxon>
    </lineage>
</organism>
<dbReference type="InterPro" id="IPR036388">
    <property type="entry name" value="WH-like_DNA-bd_sf"/>
</dbReference>
<name>A0A3N1CZE5_9ACTN</name>
<keyword evidence="7" id="KW-1185">Reference proteome</keyword>
<evidence type="ECO:0000256" key="1">
    <source>
        <dbReference type="ARBA" id="ARBA00023015"/>
    </source>
</evidence>